<keyword evidence="4" id="KW-1185">Reference proteome</keyword>
<dbReference type="PROSITE" id="PS50222">
    <property type="entry name" value="EF_HAND_2"/>
    <property type="match status" value="2"/>
</dbReference>
<sequence>MDENQIQECQDAFAIFDSVGDGMIAVKQVGEALRAMGQNPTEADIQKCVESLDPNGRITWDVFFPILQTIMKTKNRFTYDEVVEGLRHFDDEGDGFIHAIQLRQMLTGLGEKMTDDEVEQLMEGFADDDGKINYEMFIKQIMNG</sequence>
<dbReference type="Gene3D" id="1.10.238.10">
    <property type="entry name" value="EF-hand"/>
    <property type="match status" value="2"/>
</dbReference>
<dbReference type="InterPro" id="IPR002048">
    <property type="entry name" value="EF_hand_dom"/>
</dbReference>
<accession>A0A9Q0MCK0</accession>
<evidence type="ECO:0000259" key="2">
    <source>
        <dbReference type="PROSITE" id="PS50222"/>
    </source>
</evidence>
<protein>
    <recommendedName>
        <fullName evidence="2">EF-hand domain-containing protein</fullName>
    </recommendedName>
</protein>
<dbReference type="GO" id="GO:0005509">
    <property type="term" value="F:calcium ion binding"/>
    <property type="evidence" value="ECO:0007669"/>
    <property type="project" value="InterPro"/>
</dbReference>
<dbReference type="PANTHER" id="PTHR23048">
    <property type="entry name" value="MYOSIN LIGHT CHAIN 1, 3"/>
    <property type="match status" value="1"/>
</dbReference>
<gene>
    <name evidence="3" type="ORF">RDWZM_001774</name>
</gene>
<evidence type="ECO:0000313" key="3">
    <source>
        <dbReference type="EMBL" id="KAJ6223229.1"/>
    </source>
</evidence>
<dbReference type="InterPro" id="IPR011992">
    <property type="entry name" value="EF-hand-dom_pair"/>
</dbReference>
<feature type="domain" description="EF-hand" evidence="2">
    <location>
        <begin position="4"/>
        <end position="39"/>
    </location>
</feature>
<reference evidence="3" key="1">
    <citation type="submission" date="2022-12" db="EMBL/GenBank/DDBJ databases">
        <title>Genome assemblies of Blomia tropicalis.</title>
        <authorList>
            <person name="Cui Y."/>
        </authorList>
    </citation>
    <scope>NUCLEOTIDE SEQUENCE</scope>
    <source>
        <tissue evidence="3">Adult mites</tissue>
    </source>
</reference>
<keyword evidence="1" id="KW-0677">Repeat</keyword>
<dbReference type="EMBL" id="JAPWDV010000001">
    <property type="protein sequence ID" value="KAJ6223229.1"/>
    <property type="molecule type" value="Genomic_DNA"/>
</dbReference>
<name>A0A9Q0MCK0_BLOTA</name>
<dbReference type="GO" id="GO:0016460">
    <property type="term" value="C:myosin II complex"/>
    <property type="evidence" value="ECO:0007669"/>
    <property type="project" value="TreeGrafter"/>
</dbReference>
<dbReference type="Proteomes" id="UP001142055">
    <property type="component" value="Chromosome 1"/>
</dbReference>
<organism evidence="3 4">
    <name type="scientific">Blomia tropicalis</name>
    <name type="common">Mite</name>
    <dbReference type="NCBI Taxonomy" id="40697"/>
    <lineage>
        <taxon>Eukaryota</taxon>
        <taxon>Metazoa</taxon>
        <taxon>Ecdysozoa</taxon>
        <taxon>Arthropoda</taxon>
        <taxon>Chelicerata</taxon>
        <taxon>Arachnida</taxon>
        <taxon>Acari</taxon>
        <taxon>Acariformes</taxon>
        <taxon>Sarcoptiformes</taxon>
        <taxon>Astigmata</taxon>
        <taxon>Glycyphagoidea</taxon>
        <taxon>Echimyopodidae</taxon>
        <taxon>Blomia</taxon>
    </lineage>
</organism>
<dbReference type="AlphaFoldDB" id="A0A9Q0MCK0"/>
<comment type="caution">
    <text evidence="3">The sequence shown here is derived from an EMBL/GenBank/DDBJ whole genome shotgun (WGS) entry which is preliminary data.</text>
</comment>
<dbReference type="InterPro" id="IPR050230">
    <property type="entry name" value="CALM/Myosin/TropC-like"/>
</dbReference>
<evidence type="ECO:0000313" key="4">
    <source>
        <dbReference type="Proteomes" id="UP001142055"/>
    </source>
</evidence>
<dbReference type="Pfam" id="PF13499">
    <property type="entry name" value="EF-hand_7"/>
    <property type="match status" value="1"/>
</dbReference>
<proteinExistence type="predicted"/>
<dbReference type="SUPFAM" id="SSF47473">
    <property type="entry name" value="EF-hand"/>
    <property type="match status" value="1"/>
</dbReference>
<dbReference type="CDD" id="cd00051">
    <property type="entry name" value="EFh"/>
    <property type="match status" value="1"/>
</dbReference>
<evidence type="ECO:0000256" key="1">
    <source>
        <dbReference type="ARBA" id="ARBA00022737"/>
    </source>
</evidence>
<dbReference type="GO" id="GO:0072686">
    <property type="term" value="C:mitotic spindle"/>
    <property type="evidence" value="ECO:0007669"/>
    <property type="project" value="UniProtKB-ARBA"/>
</dbReference>
<dbReference type="FunFam" id="1.10.238.10:FF:000527">
    <property type="entry name" value="Calmodulin-3"/>
    <property type="match status" value="1"/>
</dbReference>
<dbReference type="PANTHER" id="PTHR23048:SF49">
    <property type="entry name" value="FI08416P-RELATED"/>
    <property type="match status" value="1"/>
</dbReference>
<feature type="domain" description="EF-hand" evidence="2">
    <location>
        <begin position="77"/>
        <end position="112"/>
    </location>
</feature>
<dbReference type="OMA" id="AQCGDMM"/>